<sequence length="438" mass="48665">MSSSRLDELRRALIRVADFTEAHRSFINAHMVDFYTNQHWDRLVDADVGRDLLSLTEEELLCLGTEQFMNLECVRAGRVPALHALAVELEQHTLSALGALSSGDRLLHPGAYSEGSSFAARGMSPKKEHEVDAMAELVASLAQRLGVRHLLDLGSGKGYLAARMCGPPYALQVLAVDSSEARNRSAHERAAKMLQGNGAERLKTLTASVDDHFDMDAALHGNKEQLLVCGLHTCGELGPSALRLAVHGVPRVRGLCLVGCCYHLLERGFPMSNELRARGCRDPGRNARMLAAQCADRRQETSNTLFWRALLQLMLTDKERESGKRVGRLVVVGEFADYARQALRRLGRDVIDESALRAQAECLEREYAGERRRRLSAFHRLRIAWAGCIEALLLMDRLVFLLEQWPAVAEAHIVRLFDPTLSPRCHALVALMRHVGGE</sequence>
<evidence type="ECO:0000313" key="2">
    <source>
        <dbReference type="Proteomes" id="UP000821845"/>
    </source>
</evidence>
<evidence type="ECO:0000313" key="1">
    <source>
        <dbReference type="EMBL" id="KAH6923957.1"/>
    </source>
</evidence>
<accession>A0ACB7RLY6</accession>
<proteinExistence type="predicted"/>
<protein>
    <submittedName>
        <fullName evidence="1">Uncharacterized protein</fullName>
    </submittedName>
</protein>
<organism evidence="1 2">
    <name type="scientific">Hyalomma asiaticum</name>
    <name type="common">Tick</name>
    <dbReference type="NCBI Taxonomy" id="266040"/>
    <lineage>
        <taxon>Eukaryota</taxon>
        <taxon>Metazoa</taxon>
        <taxon>Ecdysozoa</taxon>
        <taxon>Arthropoda</taxon>
        <taxon>Chelicerata</taxon>
        <taxon>Arachnida</taxon>
        <taxon>Acari</taxon>
        <taxon>Parasitiformes</taxon>
        <taxon>Ixodida</taxon>
        <taxon>Ixodoidea</taxon>
        <taxon>Ixodidae</taxon>
        <taxon>Hyalomminae</taxon>
        <taxon>Hyalomma</taxon>
    </lineage>
</organism>
<reference evidence="1" key="1">
    <citation type="submission" date="2020-05" db="EMBL/GenBank/DDBJ databases">
        <title>Large-scale comparative analyses of tick genomes elucidate their genetic diversity and vector capacities.</title>
        <authorList>
            <person name="Jia N."/>
            <person name="Wang J."/>
            <person name="Shi W."/>
            <person name="Du L."/>
            <person name="Sun Y."/>
            <person name="Zhan W."/>
            <person name="Jiang J."/>
            <person name="Wang Q."/>
            <person name="Zhang B."/>
            <person name="Ji P."/>
            <person name="Sakyi L.B."/>
            <person name="Cui X."/>
            <person name="Yuan T."/>
            <person name="Jiang B."/>
            <person name="Yang W."/>
            <person name="Lam T.T.-Y."/>
            <person name="Chang Q."/>
            <person name="Ding S."/>
            <person name="Wang X."/>
            <person name="Zhu J."/>
            <person name="Ruan X."/>
            <person name="Zhao L."/>
            <person name="Wei J."/>
            <person name="Que T."/>
            <person name="Du C."/>
            <person name="Cheng J."/>
            <person name="Dai P."/>
            <person name="Han X."/>
            <person name="Huang E."/>
            <person name="Gao Y."/>
            <person name="Liu J."/>
            <person name="Shao H."/>
            <person name="Ye R."/>
            <person name="Li L."/>
            <person name="Wei W."/>
            <person name="Wang X."/>
            <person name="Wang C."/>
            <person name="Yang T."/>
            <person name="Huo Q."/>
            <person name="Li W."/>
            <person name="Guo W."/>
            <person name="Chen H."/>
            <person name="Zhou L."/>
            <person name="Ni X."/>
            <person name="Tian J."/>
            <person name="Zhou Y."/>
            <person name="Sheng Y."/>
            <person name="Liu T."/>
            <person name="Pan Y."/>
            <person name="Xia L."/>
            <person name="Li J."/>
            <person name="Zhao F."/>
            <person name="Cao W."/>
        </authorList>
    </citation>
    <scope>NUCLEOTIDE SEQUENCE</scope>
    <source>
        <strain evidence="1">Hyas-2018</strain>
    </source>
</reference>
<name>A0ACB7RLY6_HYAAI</name>
<gene>
    <name evidence="1" type="ORF">HPB50_010093</name>
</gene>
<comment type="caution">
    <text evidence="1">The sequence shown here is derived from an EMBL/GenBank/DDBJ whole genome shotgun (WGS) entry which is preliminary data.</text>
</comment>
<keyword evidence="2" id="KW-1185">Reference proteome</keyword>
<dbReference type="Proteomes" id="UP000821845">
    <property type="component" value="Chromosome 8"/>
</dbReference>
<dbReference type="EMBL" id="CM023488">
    <property type="protein sequence ID" value="KAH6923957.1"/>
    <property type="molecule type" value="Genomic_DNA"/>
</dbReference>